<dbReference type="eggNOG" id="COG2138">
    <property type="taxonomic scope" value="Bacteria"/>
</dbReference>
<reference evidence="4 5" key="1">
    <citation type="journal article" date="2012" name="J. Bacteriol.">
        <title>Whole-Genome Sequence of Nocardiopsis alba Strain ATCC BAA-2165, Associated with Honeybees.</title>
        <authorList>
            <person name="Qiao J."/>
            <person name="Chen L."/>
            <person name="Li Y."/>
            <person name="Wang J."/>
            <person name="Zhang W."/>
            <person name="Chen S."/>
        </authorList>
    </citation>
    <scope>NUCLEOTIDE SEQUENCE [LARGE SCALE GENOMIC DNA]</scope>
    <source>
        <strain evidence="5">ATCC BAA-2165 / BE74</strain>
    </source>
</reference>
<organism evidence="4 5">
    <name type="scientific">Nocardiopsis alba (strain ATCC BAA-2165 / BE74)</name>
    <dbReference type="NCBI Taxonomy" id="1205910"/>
    <lineage>
        <taxon>Bacteria</taxon>
        <taxon>Bacillati</taxon>
        <taxon>Actinomycetota</taxon>
        <taxon>Actinomycetes</taxon>
        <taxon>Streptosporangiales</taxon>
        <taxon>Nocardiopsidaceae</taxon>
        <taxon>Nocardiopsis</taxon>
    </lineage>
</organism>
<gene>
    <name evidence="4" type="ordered locus">B005_0012</name>
</gene>
<evidence type="ECO:0000256" key="3">
    <source>
        <dbReference type="SAM" id="MobiDB-lite"/>
    </source>
</evidence>
<dbReference type="Proteomes" id="UP000003779">
    <property type="component" value="Chromosome"/>
</dbReference>
<evidence type="ECO:0000313" key="5">
    <source>
        <dbReference type="Proteomes" id="UP000003779"/>
    </source>
</evidence>
<feature type="region of interest" description="Disordered" evidence="3">
    <location>
        <begin position="1"/>
        <end position="44"/>
    </location>
</feature>
<evidence type="ECO:0000313" key="4">
    <source>
        <dbReference type="EMBL" id="AFR06415.1"/>
    </source>
</evidence>
<dbReference type="STRING" id="1205910.B005_0012"/>
<dbReference type="GO" id="GO:0046872">
    <property type="term" value="F:metal ion binding"/>
    <property type="evidence" value="ECO:0007669"/>
    <property type="project" value="UniProtKB-KW"/>
</dbReference>
<keyword evidence="1" id="KW-0479">Metal-binding</keyword>
<dbReference type="Pfam" id="PF01903">
    <property type="entry name" value="CbiX"/>
    <property type="match status" value="1"/>
</dbReference>
<accession>J7L4Q4</accession>
<dbReference type="GO" id="GO:0016829">
    <property type="term" value="F:lyase activity"/>
    <property type="evidence" value="ECO:0007669"/>
    <property type="project" value="UniProtKB-KW"/>
</dbReference>
<dbReference type="KEGG" id="nal:B005_0012"/>
<protein>
    <submittedName>
        <fullName evidence="4">CbiX family protein</fullName>
    </submittedName>
</protein>
<proteinExistence type="predicted"/>
<dbReference type="Gene3D" id="3.40.50.1400">
    <property type="match status" value="1"/>
</dbReference>
<dbReference type="AlphaFoldDB" id="J7L4Q4"/>
<dbReference type="EMBL" id="CP003788">
    <property type="protein sequence ID" value="AFR06415.1"/>
    <property type="molecule type" value="Genomic_DNA"/>
</dbReference>
<dbReference type="SUPFAM" id="SSF53800">
    <property type="entry name" value="Chelatase"/>
    <property type="match status" value="1"/>
</dbReference>
<feature type="compositionally biased region" description="Basic and acidic residues" evidence="3">
    <location>
        <begin position="22"/>
        <end position="33"/>
    </location>
</feature>
<sequence length="324" mass="34284">MSRQRPPLVRHPPSRLNPGMRNSDRLPPRELPKRRSGRHRNPLSFDSWFGTPALIMAVPGTADQARGADGESIGARMADLVRAYRPEVTIRYGHLEGDRETLTEALADLKGGDDRPLTGVVVPLVTAPHAAVNAEIEAAVARSGANVRITEGLGPHPMLAEVLHLRLAESGFVRADRMRLISVTARNTTMADGVVVGAVGGEGAVGAAGVSAVLLAARLGLTVLPADLEDEAAMDQIMAQLRQGGIRRPVIAPSALGPEFPAHRLQELAERHGARPGAPLGADSLLGKIAALRYAEVLNSLGVEQPPTVDELPAPVGSRHRPES</sequence>
<name>J7L4Q4_NOCAA</name>
<keyword evidence="2" id="KW-0456">Lyase</keyword>
<feature type="region of interest" description="Disordered" evidence="3">
    <location>
        <begin position="305"/>
        <end position="324"/>
    </location>
</feature>
<evidence type="ECO:0000256" key="1">
    <source>
        <dbReference type="ARBA" id="ARBA00022723"/>
    </source>
</evidence>
<reference evidence="5" key="2">
    <citation type="submission" date="2012-08" db="EMBL/GenBank/DDBJ databases">
        <title>Whole-genome sequence of Nocardiopsis alba strain ATCC BAA-2165 associated with honeybees.</title>
        <authorList>
            <person name="Qiao J."/>
            <person name="Chen L."/>
            <person name="Li Y."/>
            <person name="Wang J."/>
            <person name="Zhang W."/>
            <person name="Chen S."/>
        </authorList>
    </citation>
    <scope>NUCLEOTIDE SEQUENCE [LARGE SCALE GENOMIC DNA]</scope>
    <source>
        <strain evidence="5">ATCC BAA-2165 / BE74</strain>
    </source>
</reference>
<evidence type="ECO:0000256" key="2">
    <source>
        <dbReference type="ARBA" id="ARBA00023239"/>
    </source>
</evidence>
<dbReference type="PATRIC" id="fig|1205910.3.peg.10"/>
<dbReference type="InterPro" id="IPR002762">
    <property type="entry name" value="CbiX-like"/>
</dbReference>
<dbReference type="HOGENOM" id="CLU_078798_0_0_11"/>